<dbReference type="AlphaFoldDB" id="A0A2Z4FPD6"/>
<evidence type="ECO:0000313" key="2">
    <source>
        <dbReference type="Proteomes" id="UP000249799"/>
    </source>
</evidence>
<organism evidence="1 2">
    <name type="scientific">Bradymonas sediminis</name>
    <dbReference type="NCBI Taxonomy" id="1548548"/>
    <lineage>
        <taxon>Bacteria</taxon>
        <taxon>Deltaproteobacteria</taxon>
        <taxon>Bradymonadales</taxon>
        <taxon>Bradymonadaceae</taxon>
        <taxon>Bradymonas</taxon>
    </lineage>
</organism>
<gene>
    <name evidence="1" type="ORF">DN745_16910</name>
</gene>
<dbReference type="Proteomes" id="UP000249799">
    <property type="component" value="Chromosome"/>
</dbReference>
<keyword evidence="2" id="KW-1185">Reference proteome</keyword>
<proteinExistence type="predicted"/>
<name>A0A2Z4FPD6_9DELT</name>
<dbReference type="OrthoDB" id="9952525at2"/>
<dbReference type="RefSeq" id="WP_111336680.1">
    <property type="nucleotide sequence ID" value="NZ_CP030032.1"/>
</dbReference>
<sequence>MMQRPSNKRLNPRAAATRAPRILLILLAIIISQSFFSGAAFAQTCPSEDADIFQSTRRARSIIADYNRLHRVYREDLERNRLFLEREAGKAMNWRFDMAGVFSNTSTFDFEACTNRGARDARAGTMTGGGLASIDLYQLGVGLEVFGVFVGNSVNAVATGDGYQDPVGLASVQENEAIYGARLVLHDWASLVVGWIETGTVQNYPGDDGLIVAAGDAQSRARQRAYIGVASPFGDTSLHLLYAPEDIQSNLIALRAEALPLPVDFEAVGVAGLAYIEDESQLTLELGLAQIWDTFLVSSEFEFNPLRVRSLRARAEWTGGPEKVVRAEDTDPSPQVDTSGVLRVALDLGVFAEATYFNSRHLEDQTGEDHAFGTAFGLTLRPDVTILMLQIDTWAGVNRPDELARVSDFVDHWQFGMRVHGRLGL</sequence>
<reference evidence="1 2" key="1">
    <citation type="submission" date="2018-06" db="EMBL/GenBank/DDBJ databases">
        <title>Lujinxingia sediminis gen. nov. sp. nov., a new facultative anaerobic member of the class Deltaproteobacteria, and proposal of Lujinxingaceae fam. nov.</title>
        <authorList>
            <person name="Guo L.-Y."/>
            <person name="Li C.-M."/>
            <person name="Wang S."/>
            <person name="Du Z.-J."/>
        </authorList>
    </citation>
    <scope>NUCLEOTIDE SEQUENCE [LARGE SCALE GENOMIC DNA]</scope>
    <source>
        <strain evidence="1 2">FA350</strain>
    </source>
</reference>
<protein>
    <submittedName>
        <fullName evidence="1">Uncharacterized protein</fullName>
    </submittedName>
</protein>
<evidence type="ECO:0000313" key="1">
    <source>
        <dbReference type="EMBL" id="AWV90911.1"/>
    </source>
</evidence>
<dbReference type="KEGG" id="bsed:DN745_16910"/>
<dbReference type="EMBL" id="CP030032">
    <property type="protein sequence ID" value="AWV90911.1"/>
    <property type="molecule type" value="Genomic_DNA"/>
</dbReference>
<accession>A0A2Z4FPD6</accession>